<comment type="caution">
    <text evidence="1">The sequence shown here is derived from an EMBL/GenBank/DDBJ whole genome shotgun (WGS) entry which is preliminary data.</text>
</comment>
<organism evidence="1 2">
    <name type="scientific">Auriscalpium vulgare</name>
    <dbReference type="NCBI Taxonomy" id="40419"/>
    <lineage>
        <taxon>Eukaryota</taxon>
        <taxon>Fungi</taxon>
        <taxon>Dikarya</taxon>
        <taxon>Basidiomycota</taxon>
        <taxon>Agaricomycotina</taxon>
        <taxon>Agaricomycetes</taxon>
        <taxon>Russulales</taxon>
        <taxon>Auriscalpiaceae</taxon>
        <taxon>Auriscalpium</taxon>
    </lineage>
</organism>
<evidence type="ECO:0000313" key="1">
    <source>
        <dbReference type="EMBL" id="KAI0042935.1"/>
    </source>
</evidence>
<keyword evidence="2" id="KW-1185">Reference proteome</keyword>
<reference evidence="1" key="1">
    <citation type="submission" date="2021-02" db="EMBL/GenBank/DDBJ databases">
        <authorList>
            <consortium name="DOE Joint Genome Institute"/>
            <person name="Ahrendt S."/>
            <person name="Looney B.P."/>
            <person name="Miyauchi S."/>
            <person name="Morin E."/>
            <person name="Drula E."/>
            <person name="Courty P.E."/>
            <person name="Chicoki N."/>
            <person name="Fauchery L."/>
            <person name="Kohler A."/>
            <person name="Kuo A."/>
            <person name="Labutti K."/>
            <person name="Pangilinan J."/>
            <person name="Lipzen A."/>
            <person name="Riley R."/>
            <person name="Andreopoulos W."/>
            <person name="He G."/>
            <person name="Johnson J."/>
            <person name="Barry K.W."/>
            <person name="Grigoriev I.V."/>
            <person name="Nagy L."/>
            <person name="Hibbett D."/>
            <person name="Henrissat B."/>
            <person name="Matheny P.B."/>
            <person name="Labbe J."/>
            <person name="Martin F."/>
        </authorList>
    </citation>
    <scope>NUCLEOTIDE SEQUENCE</scope>
    <source>
        <strain evidence="1">FP105234-sp</strain>
    </source>
</reference>
<dbReference type="EMBL" id="MU276040">
    <property type="protein sequence ID" value="KAI0042935.1"/>
    <property type="molecule type" value="Genomic_DNA"/>
</dbReference>
<sequence length="191" mass="21715">MRARQCRRRRASRACAGPPSNVSLAVLRARVHGKDRRWRRRHASRWRTSGTPASLNVKREQQGHAKLVGSACSACGTVRASLYSTWRRFGDRARRDTARIDKIDLCIGIWVIMHVGQYTILYEKPSARTRALISRVNNVVDPSDIQIRPLCGGVNRYLLIILYRSRCALYCRSPTRSCRPAAAMPRPCRSV</sequence>
<reference evidence="1" key="2">
    <citation type="journal article" date="2022" name="New Phytol.">
        <title>Evolutionary transition to the ectomycorrhizal habit in the genomes of a hyperdiverse lineage of mushroom-forming fungi.</title>
        <authorList>
            <person name="Looney B."/>
            <person name="Miyauchi S."/>
            <person name="Morin E."/>
            <person name="Drula E."/>
            <person name="Courty P.E."/>
            <person name="Kohler A."/>
            <person name="Kuo A."/>
            <person name="LaButti K."/>
            <person name="Pangilinan J."/>
            <person name="Lipzen A."/>
            <person name="Riley R."/>
            <person name="Andreopoulos W."/>
            <person name="He G."/>
            <person name="Johnson J."/>
            <person name="Nolan M."/>
            <person name="Tritt A."/>
            <person name="Barry K.W."/>
            <person name="Grigoriev I.V."/>
            <person name="Nagy L.G."/>
            <person name="Hibbett D."/>
            <person name="Henrissat B."/>
            <person name="Matheny P.B."/>
            <person name="Labbe J."/>
            <person name="Martin F.M."/>
        </authorList>
    </citation>
    <scope>NUCLEOTIDE SEQUENCE</scope>
    <source>
        <strain evidence="1">FP105234-sp</strain>
    </source>
</reference>
<evidence type="ECO:0000313" key="2">
    <source>
        <dbReference type="Proteomes" id="UP000814033"/>
    </source>
</evidence>
<protein>
    <submittedName>
        <fullName evidence="1">Uncharacterized protein</fullName>
    </submittedName>
</protein>
<dbReference type="Proteomes" id="UP000814033">
    <property type="component" value="Unassembled WGS sequence"/>
</dbReference>
<accession>A0ACB8RFZ9</accession>
<proteinExistence type="predicted"/>
<gene>
    <name evidence="1" type="ORF">FA95DRAFT_507465</name>
</gene>
<name>A0ACB8RFZ9_9AGAM</name>